<evidence type="ECO:0000313" key="1">
    <source>
        <dbReference type="EMBL" id="MED6241519.1"/>
    </source>
</evidence>
<comment type="caution">
    <text evidence="1">The sequence shown here is derived from an EMBL/GenBank/DDBJ whole genome shotgun (WGS) entry which is preliminary data.</text>
</comment>
<evidence type="ECO:0000313" key="2">
    <source>
        <dbReference type="Proteomes" id="UP001345963"/>
    </source>
</evidence>
<dbReference type="EMBL" id="JAHUTI010029868">
    <property type="protein sequence ID" value="MED6241519.1"/>
    <property type="molecule type" value="Genomic_DNA"/>
</dbReference>
<organism evidence="1 2">
    <name type="scientific">Ataeniobius toweri</name>
    <dbReference type="NCBI Taxonomy" id="208326"/>
    <lineage>
        <taxon>Eukaryota</taxon>
        <taxon>Metazoa</taxon>
        <taxon>Chordata</taxon>
        <taxon>Craniata</taxon>
        <taxon>Vertebrata</taxon>
        <taxon>Euteleostomi</taxon>
        <taxon>Actinopterygii</taxon>
        <taxon>Neopterygii</taxon>
        <taxon>Teleostei</taxon>
        <taxon>Neoteleostei</taxon>
        <taxon>Acanthomorphata</taxon>
        <taxon>Ovalentaria</taxon>
        <taxon>Atherinomorphae</taxon>
        <taxon>Cyprinodontiformes</taxon>
        <taxon>Goodeidae</taxon>
        <taxon>Ataeniobius</taxon>
    </lineage>
</organism>
<protein>
    <submittedName>
        <fullName evidence="1">Uncharacterized protein</fullName>
    </submittedName>
</protein>
<dbReference type="Proteomes" id="UP001345963">
    <property type="component" value="Unassembled WGS sequence"/>
</dbReference>
<proteinExistence type="predicted"/>
<sequence length="103" mass="11663">MSAMTSTVDYIDDVIMQYFQPGSGLILLCSPKLHVIMTELCSYPHVFIQTKTKQNELLRLNQGCLKCGLGAVCGPRSDFVRLSTAKQKWHKFGFPAQGWRLMH</sequence>
<keyword evidence="2" id="KW-1185">Reference proteome</keyword>
<accession>A0ABU7AU40</accession>
<name>A0ABU7AU40_9TELE</name>
<reference evidence="1 2" key="1">
    <citation type="submission" date="2021-07" db="EMBL/GenBank/DDBJ databases">
        <authorList>
            <person name="Palmer J.M."/>
        </authorList>
    </citation>
    <scope>NUCLEOTIDE SEQUENCE [LARGE SCALE GENOMIC DNA]</scope>
    <source>
        <strain evidence="1 2">AT_MEX2019</strain>
        <tissue evidence="1">Muscle</tissue>
    </source>
</reference>
<gene>
    <name evidence="1" type="ORF">ATANTOWER_017638</name>
</gene>